<dbReference type="Gene3D" id="3.10.20.90">
    <property type="entry name" value="Phosphatidylinositol 3-kinase Catalytic Subunit, Chain A, domain 1"/>
    <property type="match status" value="1"/>
</dbReference>
<dbReference type="AlphaFoldDB" id="F0WPJ0"/>
<dbReference type="InterPro" id="IPR003323">
    <property type="entry name" value="OTU_dom"/>
</dbReference>
<evidence type="ECO:0000256" key="1">
    <source>
        <dbReference type="ARBA" id="ARBA00000707"/>
    </source>
</evidence>
<dbReference type="Pfam" id="PF21403">
    <property type="entry name" value="OTU1_UBXL"/>
    <property type="match status" value="1"/>
</dbReference>
<keyword evidence="4" id="KW-0863">Zinc-finger</keyword>
<dbReference type="Gene3D" id="3.90.70.80">
    <property type="match status" value="1"/>
</dbReference>
<dbReference type="GO" id="GO:0005634">
    <property type="term" value="C:nucleus"/>
    <property type="evidence" value="ECO:0007669"/>
    <property type="project" value="TreeGrafter"/>
</dbReference>
<dbReference type="PROSITE" id="PS50802">
    <property type="entry name" value="OTU"/>
    <property type="match status" value="1"/>
</dbReference>
<sequence>MNFKVNFSNGSAIKLFNIPPEATLRDLKNEIEKKSSVPAQDQHLMTGFPPVLIKGNQNDSLDALGLRTGSVLLVTEAMLKPADMGVQQSQTVFLRRVIPADNSCLFNSIGYALKREKAGNGQAMRLLIKNSILENPKTYTAVFLGKPVHEYCAWILDDRSWGGEIELSILSEHYKIEIVVFDVISMARLCYGEDQGFTQRIFLLYDGVHYDVVVEASSEKASERDDITRFAINDFGKVQRASEVAVAAHQNHEYTDLNVFTIQCLDCRTSFCGQREAQAHAQETGHQQFGEIKQ</sequence>
<dbReference type="EMBL" id="FR824231">
    <property type="protein sequence ID" value="CCA23238.1"/>
    <property type="molecule type" value="Genomic_DNA"/>
</dbReference>
<dbReference type="PROSITE" id="PS50053">
    <property type="entry name" value="UBIQUITIN_2"/>
    <property type="match status" value="1"/>
</dbReference>
<dbReference type="InterPro" id="IPR000626">
    <property type="entry name" value="Ubiquitin-like_dom"/>
</dbReference>
<organism evidence="12">
    <name type="scientific">Albugo laibachii Nc14</name>
    <dbReference type="NCBI Taxonomy" id="890382"/>
    <lineage>
        <taxon>Eukaryota</taxon>
        <taxon>Sar</taxon>
        <taxon>Stramenopiles</taxon>
        <taxon>Oomycota</taxon>
        <taxon>Peronosporomycetes</taxon>
        <taxon>Albuginales</taxon>
        <taxon>Albuginaceae</taxon>
        <taxon>Albugo</taxon>
    </lineage>
</organism>
<dbReference type="HOGENOM" id="CLU_049327_1_1_1"/>
<dbReference type="EC" id="3.4.19.12" evidence="9"/>
<gene>
    <name evidence="12" type="primary">AlNc14C186G8335</name>
    <name evidence="12" type="ORF">ALNC14_093810</name>
</gene>
<name>F0WPJ0_9STRA</name>
<dbReference type="InterPro" id="IPR038765">
    <property type="entry name" value="Papain-like_cys_pep_sf"/>
</dbReference>
<evidence type="ECO:0000256" key="8">
    <source>
        <dbReference type="ARBA" id="ARBA00022833"/>
    </source>
</evidence>
<feature type="domain" description="OTU" evidence="11">
    <location>
        <begin position="93"/>
        <end position="216"/>
    </location>
</feature>
<dbReference type="GO" id="GO:0030968">
    <property type="term" value="P:endoplasmic reticulum unfolded protein response"/>
    <property type="evidence" value="ECO:0007669"/>
    <property type="project" value="TreeGrafter"/>
</dbReference>
<evidence type="ECO:0000259" key="10">
    <source>
        <dbReference type="PROSITE" id="PS50053"/>
    </source>
</evidence>
<comment type="catalytic activity">
    <reaction evidence="1 9">
        <text>Thiol-dependent hydrolysis of ester, thioester, amide, peptide and isopeptide bonds formed by the C-terminal Gly of ubiquitin (a 76-residue protein attached to proteins as an intracellular targeting signal).</text>
        <dbReference type="EC" id="3.4.19.12"/>
    </reaction>
</comment>
<dbReference type="CDD" id="cd22745">
    <property type="entry name" value="OTU_OTU1"/>
    <property type="match status" value="1"/>
</dbReference>
<dbReference type="Pfam" id="PF24560">
    <property type="entry name" value="zf-C2H2_OTU1_C"/>
    <property type="match status" value="1"/>
</dbReference>
<dbReference type="InterPro" id="IPR057766">
    <property type="entry name" value="Znf-C2H2_OTU1-like_C"/>
</dbReference>
<dbReference type="SUPFAM" id="SSF54236">
    <property type="entry name" value="Ubiquitin-like"/>
    <property type="match status" value="1"/>
</dbReference>
<evidence type="ECO:0000259" key="11">
    <source>
        <dbReference type="PROSITE" id="PS50802"/>
    </source>
</evidence>
<comment type="subcellular location">
    <subcellularLocation>
        <location evidence="9">Cytoplasm</location>
    </subcellularLocation>
</comment>
<dbReference type="Pfam" id="PF02338">
    <property type="entry name" value="OTU"/>
    <property type="match status" value="1"/>
</dbReference>
<keyword evidence="3" id="KW-0479">Metal-binding</keyword>
<keyword evidence="2" id="KW-0645">Protease</keyword>
<evidence type="ECO:0000313" key="12">
    <source>
        <dbReference type="EMBL" id="CCA23238.1"/>
    </source>
</evidence>
<evidence type="ECO:0000256" key="7">
    <source>
        <dbReference type="ARBA" id="ARBA00022807"/>
    </source>
</evidence>
<dbReference type="GO" id="GO:0016579">
    <property type="term" value="P:protein deubiquitination"/>
    <property type="evidence" value="ECO:0007669"/>
    <property type="project" value="TreeGrafter"/>
</dbReference>
<evidence type="ECO:0000256" key="9">
    <source>
        <dbReference type="RuleBase" id="RU367104"/>
    </source>
</evidence>
<keyword evidence="8" id="KW-0862">Zinc</keyword>
<reference evidence="12" key="2">
    <citation type="submission" date="2011-02" db="EMBL/GenBank/DDBJ databases">
        <authorList>
            <person name="MacLean D."/>
        </authorList>
    </citation>
    <scope>NUCLEOTIDE SEQUENCE</scope>
</reference>
<evidence type="ECO:0000256" key="4">
    <source>
        <dbReference type="ARBA" id="ARBA00022771"/>
    </source>
</evidence>
<proteinExistence type="predicted"/>
<evidence type="ECO:0000256" key="3">
    <source>
        <dbReference type="ARBA" id="ARBA00022723"/>
    </source>
</evidence>
<dbReference type="GO" id="GO:0036503">
    <property type="term" value="P:ERAD pathway"/>
    <property type="evidence" value="ECO:0007669"/>
    <property type="project" value="TreeGrafter"/>
</dbReference>
<keyword evidence="7 9" id="KW-0788">Thiol protease</keyword>
<feature type="domain" description="Ubiquitin-like" evidence="10">
    <location>
        <begin position="1"/>
        <end position="74"/>
    </location>
</feature>
<keyword evidence="6 9" id="KW-0378">Hydrolase</keyword>
<comment type="function">
    <text evidence="9">Hydrolase that can remove conjugated ubiquitin from proteins and may therefore play an important regulatory role at the level of protein turnover by preventing degradation.</text>
</comment>
<dbReference type="GO" id="GO:0005829">
    <property type="term" value="C:cytosol"/>
    <property type="evidence" value="ECO:0007669"/>
    <property type="project" value="TreeGrafter"/>
</dbReference>
<evidence type="ECO:0000256" key="5">
    <source>
        <dbReference type="ARBA" id="ARBA00022786"/>
    </source>
</evidence>
<dbReference type="PANTHER" id="PTHR13312">
    <property type="entry name" value="HIV-INDUCED PROTEIN-7-LIKE PROTEASE"/>
    <property type="match status" value="1"/>
</dbReference>
<accession>F0WPJ0</accession>
<reference evidence="12" key="1">
    <citation type="journal article" date="2011" name="PLoS Biol.">
        <title>Gene gain and loss during evolution of obligate parasitism in the white rust pathogen of Arabidopsis thaliana.</title>
        <authorList>
            <person name="Kemen E."/>
            <person name="Gardiner A."/>
            <person name="Schultz-Larsen T."/>
            <person name="Kemen A.C."/>
            <person name="Balmuth A.L."/>
            <person name="Robert-Seilaniantz A."/>
            <person name="Bailey K."/>
            <person name="Holub E."/>
            <person name="Studholme D.J."/>
            <person name="Maclean D."/>
            <person name="Jones J.D."/>
        </authorList>
    </citation>
    <scope>NUCLEOTIDE SEQUENCE</scope>
</reference>
<protein>
    <recommendedName>
        <fullName evidence="9">Ubiquitin thioesterase OTU</fullName>
        <ecNumber evidence="9">3.4.19.12</ecNumber>
    </recommendedName>
</protein>
<keyword evidence="5 9" id="KW-0833">Ubl conjugation pathway</keyword>
<dbReference type="InterPro" id="IPR029071">
    <property type="entry name" value="Ubiquitin-like_domsf"/>
</dbReference>
<evidence type="ECO:0000256" key="2">
    <source>
        <dbReference type="ARBA" id="ARBA00022670"/>
    </source>
</evidence>
<keyword evidence="9" id="KW-0963">Cytoplasm</keyword>
<dbReference type="InterPro" id="IPR048857">
    <property type="entry name" value="OTU1_Ubl"/>
</dbReference>
<dbReference type="MEROPS" id="C85.007"/>
<evidence type="ECO:0000256" key="6">
    <source>
        <dbReference type="ARBA" id="ARBA00022801"/>
    </source>
</evidence>
<dbReference type="SUPFAM" id="SSF54001">
    <property type="entry name" value="Cysteine proteinases"/>
    <property type="match status" value="1"/>
</dbReference>
<dbReference type="GO" id="GO:0004843">
    <property type="term" value="F:cysteine-type deubiquitinase activity"/>
    <property type="evidence" value="ECO:0007669"/>
    <property type="project" value="UniProtKB-UniRule"/>
</dbReference>
<dbReference type="PANTHER" id="PTHR13312:SF0">
    <property type="entry name" value="UBIQUITIN THIOESTERASE OTU1"/>
    <property type="match status" value="1"/>
</dbReference>